<accession>A0ABD2B7M6</accession>
<gene>
    <name evidence="1" type="ORF">V1478_006215</name>
</gene>
<evidence type="ECO:0000313" key="2">
    <source>
        <dbReference type="Proteomes" id="UP001607302"/>
    </source>
</evidence>
<reference evidence="1 2" key="1">
    <citation type="journal article" date="2024" name="Ann. Entomol. Soc. Am.">
        <title>Genomic analyses of the southern and eastern yellowjacket wasps (Hymenoptera: Vespidae) reveal evolutionary signatures of social life.</title>
        <authorList>
            <person name="Catto M.A."/>
            <person name="Caine P.B."/>
            <person name="Orr S.E."/>
            <person name="Hunt B.G."/>
            <person name="Goodisman M.A.D."/>
        </authorList>
    </citation>
    <scope>NUCLEOTIDE SEQUENCE [LARGE SCALE GENOMIC DNA]</scope>
    <source>
        <strain evidence="1">233</strain>
        <tissue evidence="1">Head and thorax</tissue>
    </source>
</reference>
<dbReference type="Proteomes" id="UP001607302">
    <property type="component" value="Unassembled WGS sequence"/>
</dbReference>
<evidence type="ECO:0000313" key="1">
    <source>
        <dbReference type="EMBL" id="KAL2728583.1"/>
    </source>
</evidence>
<protein>
    <submittedName>
        <fullName evidence="1">Uncharacterized protein</fullName>
    </submittedName>
</protein>
<name>A0ABD2B7M6_VESSQ</name>
<comment type="caution">
    <text evidence="1">The sequence shown here is derived from an EMBL/GenBank/DDBJ whole genome shotgun (WGS) entry which is preliminary data.</text>
</comment>
<sequence length="71" mass="7983">MAYCFSAVPVYGSDKLPRLTYSIAPQFGNRGSSRSDVKTQPCRHAYPRFWKKTTNMQAQSGAEHKLLEATT</sequence>
<dbReference type="AlphaFoldDB" id="A0ABD2B7M6"/>
<organism evidence="1 2">
    <name type="scientific">Vespula squamosa</name>
    <name type="common">Southern yellow jacket</name>
    <name type="synonym">Wasp</name>
    <dbReference type="NCBI Taxonomy" id="30214"/>
    <lineage>
        <taxon>Eukaryota</taxon>
        <taxon>Metazoa</taxon>
        <taxon>Ecdysozoa</taxon>
        <taxon>Arthropoda</taxon>
        <taxon>Hexapoda</taxon>
        <taxon>Insecta</taxon>
        <taxon>Pterygota</taxon>
        <taxon>Neoptera</taxon>
        <taxon>Endopterygota</taxon>
        <taxon>Hymenoptera</taxon>
        <taxon>Apocrita</taxon>
        <taxon>Aculeata</taxon>
        <taxon>Vespoidea</taxon>
        <taxon>Vespidae</taxon>
        <taxon>Vespinae</taxon>
        <taxon>Vespula</taxon>
    </lineage>
</organism>
<keyword evidence="2" id="KW-1185">Reference proteome</keyword>
<proteinExistence type="predicted"/>
<dbReference type="EMBL" id="JAUDFV010000132">
    <property type="protein sequence ID" value="KAL2728583.1"/>
    <property type="molecule type" value="Genomic_DNA"/>
</dbReference>